<name>A0AAN9BEE8_9CAEN</name>
<evidence type="ECO:0000256" key="1">
    <source>
        <dbReference type="ARBA" id="ARBA00004170"/>
    </source>
</evidence>
<evidence type="ECO:0008006" key="7">
    <source>
        <dbReference type="Google" id="ProtNLM"/>
    </source>
</evidence>
<comment type="caution">
    <text evidence="5">The sequence shown here is derived from an EMBL/GenBank/DDBJ whole genome shotgun (WGS) entry which is preliminary data.</text>
</comment>
<evidence type="ECO:0000256" key="4">
    <source>
        <dbReference type="SAM" id="Coils"/>
    </source>
</evidence>
<dbReference type="PANTHER" id="PTHR28664">
    <property type="entry name" value="TIGHT JUNCTION-ASSOCIATED PROTEIN 1"/>
    <property type="match status" value="1"/>
</dbReference>
<reference evidence="5 6" key="1">
    <citation type="submission" date="2024-02" db="EMBL/GenBank/DDBJ databases">
        <title>Chromosome-scale genome assembly of the rough periwinkle Littorina saxatilis.</title>
        <authorList>
            <person name="De Jode A."/>
            <person name="Faria R."/>
            <person name="Formenti G."/>
            <person name="Sims Y."/>
            <person name="Smith T.P."/>
            <person name="Tracey A."/>
            <person name="Wood J.M.D."/>
            <person name="Zagrodzka Z.B."/>
            <person name="Johannesson K."/>
            <person name="Butlin R.K."/>
            <person name="Leder E.H."/>
        </authorList>
    </citation>
    <scope>NUCLEOTIDE SEQUENCE [LARGE SCALE GENOMIC DNA]</scope>
    <source>
        <strain evidence="5">Snail1</strain>
        <tissue evidence="5">Muscle</tissue>
    </source>
</reference>
<evidence type="ECO:0000313" key="6">
    <source>
        <dbReference type="Proteomes" id="UP001374579"/>
    </source>
</evidence>
<protein>
    <recommendedName>
        <fullName evidence="7">Tight junction-associated protein 1</fullName>
    </recommendedName>
</protein>
<dbReference type="EMBL" id="JBAMIC010000008">
    <property type="protein sequence ID" value="KAK7103947.1"/>
    <property type="molecule type" value="Genomic_DNA"/>
</dbReference>
<organism evidence="5 6">
    <name type="scientific">Littorina saxatilis</name>
    <dbReference type="NCBI Taxonomy" id="31220"/>
    <lineage>
        <taxon>Eukaryota</taxon>
        <taxon>Metazoa</taxon>
        <taxon>Spiralia</taxon>
        <taxon>Lophotrochozoa</taxon>
        <taxon>Mollusca</taxon>
        <taxon>Gastropoda</taxon>
        <taxon>Caenogastropoda</taxon>
        <taxon>Littorinimorpha</taxon>
        <taxon>Littorinoidea</taxon>
        <taxon>Littorinidae</taxon>
        <taxon>Littorina</taxon>
    </lineage>
</organism>
<sequence>MAVPVRERVHRRSGSEATLMAGVCKDCGCMCHKGSVISSNLDLHEQIEALRSQLQRSQASLGQVDRELMEGRQLMDMELTKTREELVRLRDRYDRLMDSHKKMQKLNNNLEDKLLKLVQSSEAEKTALQEQLSDLTTRLQDARAYITELEEENEKYRSDCNTAVQMLQCKPSSFVGQRLTALPVDLQERVRKHMTREQQMLSQKAEEERLVRVPIPTFPPTAMVFSVDPRHNGNAGAPSNTMDLKDTVPMSLIARVLTQGPSKRNTMRTFMCVNCRRDVLVADKGTQANLLMDHSIVVEHIPSNGVHHGTSAKLYRTDSTDAAT</sequence>
<keyword evidence="6" id="KW-1185">Reference proteome</keyword>
<evidence type="ECO:0000256" key="2">
    <source>
        <dbReference type="ARBA" id="ARBA00022553"/>
    </source>
</evidence>
<dbReference type="Proteomes" id="UP001374579">
    <property type="component" value="Unassembled WGS sequence"/>
</dbReference>
<comment type="subcellular location">
    <subcellularLocation>
        <location evidence="1">Membrane</location>
        <topology evidence="1">Peripheral membrane protein</topology>
    </subcellularLocation>
</comment>
<dbReference type="InterPro" id="IPR043441">
    <property type="entry name" value="Tjap1/BEGAIN"/>
</dbReference>
<feature type="coiled-coil region" evidence="4">
    <location>
        <begin position="40"/>
        <end position="166"/>
    </location>
</feature>
<evidence type="ECO:0000313" key="5">
    <source>
        <dbReference type="EMBL" id="KAK7103947.1"/>
    </source>
</evidence>
<dbReference type="PANTHER" id="PTHR28664:SF4">
    <property type="entry name" value="TIGHT JUNCTION-ASSOCIATED PROTEIN 1"/>
    <property type="match status" value="1"/>
</dbReference>
<proteinExistence type="predicted"/>
<keyword evidence="2" id="KW-0597">Phosphoprotein</keyword>
<gene>
    <name evidence="5" type="ORF">V1264_018735</name>
</gene>
<evidence type="ECO:0000256" key="3">
    <source>
        <dbReference type="ARBA" id="ARBA00023136"/>
    </source>
</evidence>
<keyword evidence="4" id="KW-0175">Coiled coil</keyword>
<dbReference type="AlphaFoldDB" id="A0AAN9BEE8"/>
<keyword evidence="3" id="KW-0472">Membrane</keyword>
<accession>A0AAN9BEE8</accession>
<dbReference type="GO" id="GO:0016020">
    <property type="term" value="C:membrane"/>
    <property type="evidence" value="ECO:0007669"/>
    <property type="project" value="UniProtKB-SubCell"/>
</dbReference>